<accession>A0ABY5QU42</accession>
<evidence type="ECO:0000256" key="1">
    <source>
        <dbReference type="SAM" id="MobiDB-lite"/>
    </source>
</evidence>
<keyword evidence="3" id="KW-1185">Reference proteome</keyword>
<evidence type="ECO:0008006" key="4">
    <source>
        <dbReference type="Google" id="ProtNLM"/>
    </source>
</evidence>
<evidence type="ECO:0000313" key="2">
    <source>
        <dbReference type="EMBL" id="UVC14700.1"/>
    </source>
</evidence>
<organism evidence="2 3">
    <name type="scientific">Mesorhizobium onobrychidis</name>
    <dbReference type="NCBI Taxonomy" id="2775404"/>
    <lineage>
        <taxon>Bacteria</taxon>
        <taxon>Pseudomonadati</taxon>
        <taxon>Pseudomonadota</taxon>
        <taxon>Alphaproteobacteria</taxon>
        <taxon>Hyphomicrobiales</taxon>
        <taxon>Phyllobacteriaceae</taxon>
        <taxon>Mesorhizobium</taxon>
    </lineage>
</organism>
<feature type="region of interest" description="Disordered" evidence="1">
    <location>
        <begin position="1"/>
        <end position="65"/>
    </location>
</feature>
<gene>
    <name evidence="2" type="ORF">IHQ72_29475</name>
</gene>
<feature type="compositionally biased region" description="Low complexity" evidence="1">
    <location>
        <begin position="24"/>
        <end position="65"/>
    </location>
</feature>
<dbReference type="Proteomes" id="UP001058098">
    <property type="component" value="Chromosome"/>
</dbReference>
<reference evidence="2" key="1">
    <citation type="submission" date="2020-09" db="EMBL/GenBank/DDBJ databases">
        <title>Rhizobia associated with sainfoin plants.</title>
        <authorList>
            <person name="Asharfi S."/>
            <person name="Kuzmanovic N."/>
            <person name="Bunk B."/>
            <person name="Sproeer C."/>
            <person name="Becker M."/>
            <person name="Thuenen T."/>
        </authorList>
    </citation>
    <scope>NUCLEOTIDE SEQUENCE</scope>
    <source>
        <strain evidence="2">OM4</strain>
    </source>
</reference>
<dbReference type="InterPro" id="IPR036844">
    <property type="entry name" value="Hint_dom_sf"/>
</dbReference>
<dbReference type="EMBL" id="CP062229">
    <property type="protein sequence ID" value="UVC14700.1"/>
    <property type="molecule type" value="Genomic_DNA"/>
</dbReference>
<dbReference type="Gene3D" id="2.170.16.10">
    <property type="entry name" value="Hedgehog/Intein (Hint) domain"/>
    <property type="match status" value="1"/>
</dbReference>
<sequence length="269" mass="28398">MALQNGYEEQGQAQRATGFVGSSAAAPTPTAPATAPTPTPVTTTVTPAPTTPAATTPPATTLPATTPTTRLASVFQMPGMPARPEHATKPKSPKKVCYAKGTEVRMADGSWKPVETIALFEEVMLGGMVIGRGEALSDNAFRYKGQIVTGSHAVLDGARFRRVEDTVAAEPFDIGRDGMITVYPIVTANHLMVLRTHIAADFAETDASGDQLPDQRLEELNADADRLECLAWIADEGSIFGDRPLPAGGSLRDYQDLVAGEGWQPVPAA</sequence>
<name>A0ABY5QU42_9HYPH</name>
<proteinExistence type="predicted"/>
<evidence type="ECO:0000313" key="3">
    <source>
        <dbReference type="Proteomes" id="UP001058098"/>
    </source>
</evidence>
<dbReference type="SUPFAM" id="SSF51294">
    <property type="entry name" value="Hedgehog/intein (Hint) domain"/>
    <property type="match status" value="1"/>
</dbReference>
<protein>
    <recommendedName>
        <fullName evidence="4">Hedgehog/Intein (Hint) domain-containing protein</fullName>
    </recommendedName>
</protein>